<name>A0A927ILG4_9BURK</name>
<feature type="transmembrane region" description="Helical" evidence="8">
    <location>
        <begin position="276"/>
        <end position="297"/>
    </location>
</feature>
<organism evidence="10 11">
    <name type="scientific">Limnohabitans radicicola</name>
    <dbReference type="NCBI Taxonomy" id="2771427"/>
    <lineage>
        <taxon>Bacteria</taxon>
        <taxon>Pseudomonadati</taxon>
        <taxon>Pseudomonadota</taxon>
        <taxon>Betaproteobacteria</taxon>
        <taxon>Burkholderiales</taxon>
        <taxon>Comamonadaceae</taxon>
        <taxon>Limnohabitans</taxon>
    </lineage>
</organism>
<sequence length="404" mass="43351">MSPKLIVLILALLLGMQPVTTDLYLPALPAITAGFGASMGQAQLTLTALLLAFGLSQLIWGPLSDRFGRRPILLWGMATYTLASVACMFAPSMAWLIAGRTVQGIAMGAGVMAARAVVRDLYAPAQGATVMSQALTGLGIIACACAPLGGVLSEWVGWRWALSMLGFFGAITLALLYWHFEETLAQPDPHALKARPLVRANLEILRNRTFQTWCALSAGSYLGLFTFLASSSFVFIQALGYSKTAYGLLMLSMSASYIVGTFWCRWMLRRTSVHRTVGVAACLTITGGVSMVALAYAGEGQDWYGAWAVMLPMYIFMLGHGVHQPCGQSGAVAPFPHRAGTASALNGFLMMLGAFFMGGWLGQHMDRPVFALAHGLMLWAAFITFIAWTAVQRHGRPVVLKAAA</sequence>
<proteinExistence type="inferred from homology"/>
<reference evidence="10" key="1">
    <citation type="submission" date="2020-09" db="EMBL/GenBank/DDBJ databases">
        <title>Genome seq and assembly of Limnohabitants sp.</title>
        <authorList>
            <person name="Chhetri G."/>
        </authorList>
    </citation>
    <scope>NUCLEOTIDE SEQUENCE</scope>
    <source>
        <strain evidence="10">JUR4</strain>
    </source>
</reference>
<dbReference type="RefSeq" id="WP_191819180.1">
    <property type="nucleotide sequence ID" value="NZ_JACYFT010000002.1"/>
</dbReference>
<feature type="transmembrane region" description="Helical" evidence="8">
    <location>
        <begin position="245"/>
        <end position="264"/>
    </location>
</feature>
<dbReference type="InterPro" id="IPR004812">
    <property type="entry name" value="Efflux_drug-R_Bcr/CmlA"/>
</dbReference>
<feature type="transmembrane region" description="Helical" evidence="8">
    <location>
        <begin position="213"/>
        <end position="239"/>
    </location>
</feature>
<keyword evidence="6 8" id="KW-1133">Transmembrane helix</keyword>
<dbReference type="CDD" id="cd17320">
    <property type="entry name" value="MFS_MdfA_MDR_like"/>
    <property type="match status" value="1"/>
</dbReference>
<comment type="similarity">
    <text evidence="2 8">Belongs to the major facilitator superfamily. Bcr/CmlA family.</text>
</comment>
<keyword evidence="4" id="KW-1003">Cell membrane</keyword>
<keyword evidence="11" id="KW-1185">Reference proteome</keyword>
<feature type="transmembrane region" description="Helical" evidence="8">
    <location>
        <begin position="303"/>
        <end position="322"/>
    </location>
</feature>
<feature type="transmembrane region" description="Helical" evidence="8">
    <location>
        <begin position="104"/>
        <end position="122"/>
    </location>
</feature>
<protein>
    <recommendedName>
        <fullName evidence="8">Bcr/CflA family efflux transporter</fullName>
    </recommendedName>
</protein>
<keyword evidence="5 8" id="KW-0812">Transmembrane</keyword>
<feature type="transmembrane region" description="Helical" evidence="8">
    <location>
        <begin position="158"/>
        <end position="178"/>
    </location>
</feature>
<comment type="caution">
    <text evidence="10">The sequence shown here is derived from an EMBL/GenBank/DDBJ whole genome shotgun (WGS) entry which is preliminary data.</text>
</comment>
<dbReference type="Proteomes" id="UP000647424">
    <property type="component" value="Unassembled WGS sequence"/>
</dbReference>
<keyword evidence="3 8" id="KW-0813">Transport</keyword>
<feature type="transmembrane region" description="Helical" evidence="8">
    <location>
        <begin position="40"/>
        <end position="60"/>
    </location>
</feature>
<dbReference type="GO" id="GO:1990961">
    <property type="term" value="P:xenobiotic detoxification by transmembrane export across the plasma membrane"/>
    <property type="evidence" value="ECO:0007669"/>
    <property type="project" value="InterPro"/>
</dbReference>
<dbReference type="InterPro" id="IPR036259">
    <property type="entry name" value="MFS_trans_sf"/>
</dbReference>
<evidence type="ECO:0000256" key="6">
    <source>
        <dbReference type="ARBA" id="ARBA00022989"/>
    </source>
</evidence>
<evidence type="ECO:0000256" key="8">
    <source>
        <dbReference type="RuleBase" id="RU365088"/>
    </source>
</evidence>
<comment type="subcellular location">
    <subcellularLocation>
        <location evidence="8">Cell inner membrane</location>
        <topology evidence="8">Multi-pass membrane protein</topology>
    </subcellularLocation>
    <subcellularLocation>
        <location evidence="1">Cell membrane</location>
        <topology evidence="1">Multi-pass membrane protein</topology>
    </subcellularLocation>
</comment>
<dbReference type="SUPFAM" id="SSF103473">
    <property type="entry name" value="MFS general substrate transporter"/>
    <property type="match status" value="1"/>
</dbReference>
<evidence type="ECO:0000256" key="1">
    <source>
        <dbReference type="ARBA" id="ARBA00004651"/>
    </source>
</evidence>
<dbReference type="NCBIfam" id="TIGR00710">
    <property type="entry name" value="efflux_Bcr_CflA"/>
    <property type="match status" value="1"/>
</dbReference>
<evidence type="ECO:0000256" key="4">
    <source>
        <dbReference type="ARBA" id="ARBA00022475"/>
    </source>
</evidence>
<feature type="transmembrane region" description="Helical" evidence="8">
    <location>
        <begin position="72"/>
        <end position="98"/>
    </location>
</feature>
<dbReference type="PROSITE" id="PS50850">
    <property type="entry name" value="MFS"/>
    <property type="match status" value="1"/>
</dbReference>
<evidence type="ECO:0000256" key="5">
    <source>
        <dbReference type="ARBA" id="ARBA00022692"/>
    </source>
</evidence>
<dbReference type="PANTHER" id="PTHR42718">
    <property type="entry name" value="MAJOR FACILITATOR SUPERFAMILY MULTIDRUG TRANSPORTER MFSC"/>
    <property type="match status" value="1"/>
</dbReference>
<evidence type="ECO:0000259" key="9">
    <source>
        <dbReference type="PROSITE" id="PS50850"/>
    </source>
</evidence>
<keyword evidence="8" id="KW-0997">Cell inner membrane</keyword>
<feature type="transmembrane region" description="Helical" evidence="8">
    <location>
        <begin position="343"/>
        <end position="363"/>
    </location>
</feature>
<dbReference type="Pfam" id="PF07690">
    <property type="entry name" value="MFS_1"/>
    <property type="match status" value="1"/>
</dbReference>
<feature type="domain" description="Major facilitator superfamily (MFS) profile" evidence="9">
    <location>
        <begin position="6"/>
        <end position="392"/>
    </location>
</feature>
<evidence type="ECO:0000256" key="2">
    <source>
        <dbReference type="ARBA" id="ARBA00006236"/>
    </source>
</evidence>
<keyword evidence="7 8" id="KW-0472">Membrane</keyword>
<evidence type="ECO:0000313" key="10">
    <source>
        <dbReference type="EMBL" id="MBD8050693.1"/>
    </source>
</evidence>
<dbReference type="InterPro" id="IPR011701">
    <property type="entry name" value="MFS"/>
</dbReference>
<accession>A0A927ILG4</accession>
<comment type="caution">
    <text evidence="8">Lacks conserved residue(s) required for the propagation of feature annotation.</text>
</comment>
<evidence type="ECO:0000256" key="7">
    <source>
        <dbReference type="ARBA" id="ARBA00023136"/>
    </source>
</evidence>
<dbReference type="GO" id="GO:0005886">
    <property type="term" value="C:plasma membrane"/>
    <property type="evidence" value="ECO:0007669"/>
    <property type="project" value="UniProtKB-SubCell"/>
</dbReference>
<gene>
    <name evidence="10" type="ORF">IC609_09060</name>
</gene>
<evidence type="ECO:0000256" key="3">
    <source>
        <dbReference type="ARBA" id="ARBA00022448"/>
    </source>
</evidence>
<feature type="transmembrane region" description="Helical" evidence="8">
    <location>
        <begin position="369"/>
        <end position="391"/>
    </location>
</feature>
<dbReference type="EMBL" id="JACYFT010000002">
    <property type="protein sequence ID" value="MBD8050693.1"/>
    <property type="molecule type" value="Genomic_DNA"/>
</dbReference>
<dbReference type="InterPro" id="IPR020846">
    <property type="entry name" value="MFS_dom"/>
</dbReference>
<dbReference type="AlphaFoldDB" id="A0A927ILG4"/>
<dbReference type="PANTHER" id="PTHR42718:SF9">
    <property type="entry name" value="MAJOR FACILITATOR SUPERFAMILY MULTIDRUG TRANSPORTER MFSC"/>
    <property type="match status" value="1"/>
</dbReference>
<dbReference type="Gene3D" id="1.20.1720.10">
    <property type="entry name" value="Multidrug resistance protein D"/>
    <property type="match status" value="1"/>
</dbReference>
<feature type="transmembrane region" description="Helical" evidence="8">
    <location>
        <begin position="134"/>
        <end position="152"/>
    </location>
</feature>
<dbReference type="GO" id="GO:0042910">
    <property type="term" value="F:xenobiotic transmembrane transporter activity"/>
    <property type="evidence" value="ECO:0007669"/>
    <property type="project" value="InterPro"/>
</dbReference>
<evidence type="ECO:0000313" key="11">
    <source>
        <dbReference type="Proteomes" id="UP000647424"/>
    </source>
</evidence>